<feature type="domain" description="Glycosyl transferase family 1" evidence="1">
    <location>
        <begin position="186"/>
        <end position="287"/>
    </location>
</feature>
<dbReference type="GO" id="GO:0016757">
    <property type="term" value="F:glycosyltransferase activity"/>
    <property type="evidence" value="ECO:0007669"/>
    <property type="project" value="InterPro"/>
</dbReference>
<dbReference type="AlphaFoldDB" id="A0A5R9GQR8"/>
<feature type="domain" description="Glycosyltransferase subfamily 4-like N-terminal" evidence="2">
    <location>
        <begin position="22"/>
        <end position="174"/>
    </location>
</feature>
<evidence type="ECO:0000313" key="3">
    <source>
        <dbReference type="EMBL" id="TLS66743.1"/>
    </source>
</evidence>
<dbReference type="SUPFAM" id="SSF53756">
    <property type="entry name" value="UDP-Glycosyltransferase/glycogen phosphorylase"/>
    <property type="match status" value="1"/>
</dbReference>
<dbReference type="Pfam" id="PF00534">
    <property type="entry name" value="Glycos_transf_1"/>
    <property type="match status" value="1"/>
</dbReference>
<evidence type="ECO:0000259" key="1">
    <source>
        <dbReference type="Pfam" id="PF00534"/>
    </source>
</evidence>
<organism evidence="3 4">
    <name type="scientific">Mariprofundus erugo</name>
    <dbReference type="NCBI Taxonomy" id="2528639"/>
    <lineage>
        <taxon>Bacteria</taxon>
        <taxon>Pseudomonadati</taxon>
        <taxon>Pseudomonadota</taxon>
        <taxon>Candidatius Mariprofundia</taxon>
        <taxon>Mariprofundales</taxon>
        <taxon>Mariprofundaceae</taxon>
        <taxon>Mariprofundus</taxon>
    </lineage>
</organism>
<dbReference type="CDD" id="cd03801">
    <property type="entry name" value="GT4_PimA-like"/>
    <property type="match status" value="1"/>
</dbReference>
<evidence type="ECO:0000259" key="2">
    <source>
        <dbReference type="Pfam" id="PF13439"/>
    </source>
</evidence>
<keyword evidence="3" id="KW-0808">Transferase</keyword>
<dbReference type="Pfam" id="PF13439">
    <property type="entry name" value="Glyco_transf_4"/>
    <property type="match status" value="1"/>
</dbReference>
<comment type="caution">
    <text evidence="3">The sequence shown here is derived from an EMBL/GenBank/DDBJ whole genome shotgun (WGS) entry which is preliminary data.</text>
</comment>
<dbReference type="EMBL" id="VBRY01000008">
    <property type="protein sequence ID" value="TLS66743.1"/>
    <property type="molecule type" value="Genomic_DNA"/>
</dbReference>
<keyword evidence="4" id="KW-1185">Reference proteome</keyword>
<reference evidence="3 4" key="1">
    <citation type="journal article" date="2019" name="Appl. Environ. Microbiol.">
        <title>Environmental Evidence and Genomic Insight of Iron-oxidizing Bacteria Preference Towards More Corrosion Resistant Stainless Steel at Higher Salinities.</title>
        <authorList>
            <person name="Garrison C.E."/>
            <person name="Price K.A."/>
            <person name="Field E.K."/>
        </authorList>
    </citation>
    <scope>NUCLEOTIDE SEQUENCE [LARGE SCALE GENOMIC DNA]</scope>
    <source>
        <strain evidence="3 4">P3</strain>
    </source>
</reference>
<sequence length="378" mass="42042">MSVDYGIMKLLICIYKDDERAGGSVRVAEVLIRSMRKSGVDVHLAVAYGGGGRLQRLVGNNCHFLHASGPRDIPAWFAYRSLVRIINPDIIHYIDDVAWMILGGIGITRKRIMHQHFRPNIGVDGDKRLKRIRLLCGTADKVVAISHGAAKQLIEKCQVRPDKVEVVHNAVNFDYLCLPPPMASSDKCVLGMAVRVVEDKGVEDALNLLGLLPQRYELAIAGDGPARTALRLRAFELGVGDRVRWLGSVEDISGFYAKIDFYLFMSWYEGFGLSVAEAMACGKPVVGLLGDGEISEAEYPLVTVDNSVLVERSEPTSFSLEQSWEVFVALRDAILQLESDVTQQEKQAKAAFNWVNERFSSEVFSQKMLEVYRHALSI</sequence>
<dbReference type="Proteomes" id="UP000306585">
    <property type="component" value="Unassembled WGS sequence"/>
</dbReference>
<accession>A0A5R9GQR8</accession>
<protein>
    <submittedName>
        <fullName evidence="3">Glycosyltransferase family 4 protein</fullName>
    </submittedName>
</protein>
<gene>
    <name evidence="3" type="ORF">FEF65_09490</name>
</gene>
<dbReference type="PANTHER" id="PTHR12526">
    <property type="entry name" value="GLYCOSYLTRANSFERASE"/>
    <property type="match status" value="1"/>
</dbReference>
<dbReference type="InterPro" id="IPR001296">
    <property type="entry name" value="Glyco_trans_1"/>
</dbReference>
<name>A0A5R9GQR8_9PROT</name>
<dbReference type="InterPro" id="IPR028098">
    <property type="entry name" value="Glyco_trans_4-like_N"/>
</dbReference>
<proteinExistence type="predicted"/>
<dbReference type="Gene3D" id="3.40.50.2000">
    <property type="entry name" value="Glycogen Phosphorylase B"/>
    <property type="match status" value="2"/>
</dbReference>
<dbReference type="RefSeq" id="WP_161595218.1">
    <property type="nucleotide sequence ID" value="NZ_VBRY01000008.1"/>
</dbReference>
<evidence type="ECO:0000313" key="4">
    <source>
        <dbReference type="Proteomes" id="UP000306585"/>
    </source>
</evidence>